<reference evidence="2" key="1">
    <citation type="journal article" date="2015" name="Nature">
        <title>Complex archaea that bridge the gap between prokaryotes and eukaryotes.</title>
        <authorList>
            <person name="Spang A."/>
            <person name="Saw J.H."/>
            <person name="Jorgensen S.L."/>
            <person name="Zaremba-Niedzwiedzka K."/>
            <person name="Martijn J."/>
            <person name="Lind A.E."/>
            <person name="van Eijk R."/>
            <person name="Schleper C."/>
            <person name="Guy L."/>
            <person name="Ettema T.J."/>
        </authorList>
    </citation>
    <scope>NUCLEOTIDE SEQUENCE</scope>
</reference>
<evidence type="ECO:0000313" key="2">
    <source>
        <dbReference type="EMBL" id="KKL96965.1"/>
    </source>
</evidence>
<sequence>MTKGDALRRPRRDVGGISPPENRLRGLDLALRAPVLGNSGD</sequence>
<comment type="caution">
    <text evidence="2">The sequence shown here is derived from an EMBL/GenBank/DDBJ whole genome shotgun (WGS) entry which is preliminary data.</text>
</comment>
<name>A0A0F9IT52_9ZZZZ</name>
<gene>
    <name evidence="2" type="ORF">LCGC14_1839220</name>
</gene>
<protein>
    <submittedName>
        <fullName evidence="2">Uncharacterized protein</fullName>
    </submittedName>
</protein>
<dbReference type="EMBL" id="LAZR01018288">
    <property type="protein sequence ID" value="KKL96965.1"/>
    <property type="molecule type" value="Genomic_DNA"/>
</dbReference>
<dbReference type="AlphaFoldDB" id="A0A0F9IT52"/>
<evidence type="ECO:0000256" key="1">
    <source>
        <dbReference type="SAM" id="MobiDB-lite"/>
    </source>
</evidence>
<feature type="region of interest" description="Disordered" evidence="1">
    <location>
        <begin position="1"/>
        <end position="23"/>
    </location>
</feature>
<organism evidence="2">
    <name type="scientific">marine sediment metagenome</name>
    <dbReference type="NCBI Taxonomy" id="412755"/>
    <lineage>
        <taxon>unclassified sequences</taxon>
        <taxon>metagenomes</taxon>
        <taxon>ecological metagenomes</taxon>
    </lineage>
</organism>
<feature type="compositionally biased region" description="Basic and acidic residues" evidence="1">
    <location>
        <begin position="1"/>
        <end position="14"/>
    </location>
</feature>
<accession>A0A0F9IT52</accession>
<proteinExistence type="predicted"/>